<gene>
    <name evidence="4" type="ORF">DW190_08180</name>
    <name evidence="2" type="ORF">ERS852494_01905</name>
    <name evidence="3" type="ORF">ERS852558_04264</name>
    <name evidence="5" type="ORF">NXW23_16390</name>
</gene>
<dbReference type="EMBL" id="CZBL01000025">
    <property type="protein sequence ID" value="CUQ53402.1"/>
    <property type="molecule type" value="Genomic_DNA"/>
</dbReference>
<dbReference type="GO" id="GO:0004519">
    <property type="term" value="F:endonuclease activity"/>
    <property type="evidence" value="ECO:0007669"/>
    <property type="project" value="UniProtKB-KW"/>
</dbReference>
<feature type="region of interest" description="Disordered" evidence="1">
    <location>
        <begin position="63"/>
        <end position="85"/>
    </location>
</feature>
<dbReference type="Proteomes" id="UP000095657">
    <property type="component" value="Unassembled WGS sequence"/>
</dbReference>
<dbReference type="InterPro" id="IPR018573">
    <property type="entry name" value="Restrct_endonuc_II_AlwI"/>
</dbReference>
<proteinExistence type="predicted"/>
<dbReference type="Proteomes" id="UP000095725">
    <property type="component" value="Unassembled WGS sequence"/>
</dbReference>
<accession>A0A174LRE8</accession>
<dbReference type="Proteomes" id="UP000283512">
    <property type="component" value="Unassembled WGS sequence"/>
</dbReference>
<dbReference type="EC" id="3.1.21.-" evidence="5"/>
<dbReference type="EMBL" id="CZAI01000003">
    <property type="protein sequence ID" value="CUP26824.1"/>
    <property type="molecule type" value="Genomic_DNA"/>
</dbReference>
<dbReference type="EMBL" id="CP103166">
    <property type="protein sequence ID" value="UVQ95908.1"/>
    <property type="molecule type" value="Genomic_DNA"/>
</dbReference>
<evidence type="ECO:0000313" key="7">
    <source>
        <dbReference type="Proteomes" id="UP000095725"/>
    </source>
</evidence>
<evidence type="ECO:0000313" key="8">
    <source>
        <dbReference type="Proteomes" id="UP000283512"/>
    </source>
</evidence>
<organism evidence="2 6">
    <name type="scientific">Bacteroides caccae</name>
    <dbReference type="NCBI Taxonomy" id="47678"/>
    <lineage>
        <taxon>Bacteria</taxon>
        <taxon>Pseudomonadati</taxon>
        <taxon>Bacteroidota</taxon>
        <taxon>Bacteroidia</taxon>
        <taxon>Bacteroidales</taxon>
        <taxon>Bacteroidaceae</taxon>
        <taxon>Bacteroides</taxon>
    </lineage>
</organism>
<dbReference type="Proteomes" id="UP001060260">
    <property type="component" value="Chromosome"/>
</dbReference>
<protein>
    <submittedName>
        <fullName evidence="4">AlwI family type II restriction endonuclease</fullName>
        <ecNumber evidence="5">3.1.21.-</ecNumber>
    </submittedName>
    <submittedName>
        <fullName evidence="2">AlwI restriction endonuclease</fullName>
    </submittedName>
</protein>
<keyword evidence="2" id="KW-0540">Nuclease</keyword>
<dbReference type="RefSeq" id="WP_055171487.1">
    <property type="nucleotide sequence ID" value="NZ_CAXSLD010000011.1"/>
</dbReference>
<sequence length="535" mass="61873">MPRKPEYKPLLYTTTIRNPERFKDFMHILKRFNGRILNNKTVELFERELFKVGLYRPMKRPETVQDKWKSTKNGELASKPLTDEETKDVYQQNDPQVNKSIKGHQEAGFPKGWPSRFDTQFKLMKVLGFVYYEWGKPINFSQTGNYLADTVSIEIDSGAISREIVNPQNEQIAFMQAFAKQQRCNPFICELNDNIPLILLLEVIKKLNSDPDYNGSGISYKEIPLVIFWKDNDAESLYQRIKLLRKEHRYNPSNEVIEDICVNEILGGFKKFDLDSIVSEYPDEFVRKMRMTGLISFRGGGRFIDINHNEDDKINYILANYATYRKYTSKEEYFDYMSDIDDALFALKAVEIPKNVAADKLAKLVGDYSWDSIKKELTHLAKKTSSSHNILRFIAAPARLEFLTALAIKSKLPAVEVIPNYPCDDEGLPTSTAGGDIGDIECFEASNSILVEVTMSEGRQQTMMEVWPIARHLKELREKYECENFQCVFLAPSIFVDSENQIDWVKDKKQLVIRPYKIVDFINYLDTAASLYQIV</sequence>
<keyword evidence="2" id="KW-0255">Endonuclease</keyword>
<evidence type="ECO:0000313" key="3">
    <source>
        <dbReference type="EMBL" id="CUQ53402.1"/>
    </source>
</evidence>
<keyword evidence="5" id="KW-0378">Hydrolase</keyword>
<reference evidence="6 7" key="1">
    <citation type="submission" date="2015-09" db="EMBL/GenBank/DDBJ databases">
        <authorList>
            <consortium name="Pathogen Informatics"/>
        </authorList>
    </citation>
    <scope>NUCLEOTIDE SEQUENCE [LARGE SCALE GENOMIC DNA]</scope>
    <source>
        <strain evidence="2 6">2789STDY5834880</strain>
        <strain evidence="3 7">2789STDY5834946</strain>
    </source>
</reference>
<dbReference type="Gene3D" id="3.40.91.50">
    <property type="match status" value="1"/>
</dbReference>
<reference evidence="4 8" key="2">
    <citation type="submission" date="2018-08" db="EMBL/GenBank/DDBJ databases">
        <title>A genome reference for cultivated species of the human gut microbiota.</title>
        <authorList>
            <person name="Zou Y."/>
            <person name="Xue W."/>
            <person name="Luo G."/>
        </authorList>
    </citation>
    <scope>NUCLEOTIDE SEQUENCE [LARGE SCALE GENOMIC DNA]</scope>
    <source>
        <strain evidence="4 8">AM16-49B</strain>
    </source>
</reference>
<dbReference type="GO" id="GO:0016787">
    <property type="term" value="F:hydrolase activity"/>
    <property type="evidence" value="ECO:0007669"/>
    <property type="project" value="UniProtKB-KW"/>
</dbReference>
<evidence type="ECO:0000313" key="6">
    <source>
        <dbReference type="Proteomes" id="UP000095657"/>
    </source>
</evidence>
<evidence type="ECO:0000313" key="4">
    <source>
        <dbReference type="EMBL" id="RHH91508.1"/>
    </source>
</evidence>
<dbReference type="AlphaFoldDB" id="A0A174LRE8"/>
<name>A0A174LRE8_9BACE</name>
<evidence type="ECO:0000313" key="2">
    <source>
        <dbReference type="EMBL" id="CUP26824.1"/>
    </source>
</evidence>
<dbReference type="Pfam" id="PF09491">
    <property type="entry name" value="RE_AlwI"/>
    <property type="match status" value="2"/>
</dbReference>
<reference evidence="5" key="3">
    <citation type="submission" date="2022-08" db="EMBL/GenBank/DDBJ databases">
        <title>Genome Sequencing of Bacteroides fragilis Group Isolates with Nanopore Technology.</title>
        <authorList>
            <person name="Tisza M.J."/>
            <person name="Smith D."/>
            <person name="Dekker J.P."/>
        </authorList>
    </citation>
    <scope>NUCLEOTIDE SEQUENCE</scope>
    <source>
        <strain evidence="5">BFG-474</strain>
    </source>
</reference>
<dbReference type="STRING" id="47678.ERS852494_01905"/>
<evidence type="ECO:0000256" key="1">
    <source>
        <dbReference type="SAM" id="MobiDB-lite"/>
    </source>
</evidence>
<evidence type="ECO:0000313" key="5">
    <source>
        <dbReference type="EMBL" id="UVQ95908.1"/>
    </source>
</evidence>
<dbReference type="EMBL" id="QRKD01000005">
    <property type="protein sequence ID" value="RHH91508.1"/>
    <property type="molecule type" value="Genomic_DNA"/>
</dbReference>